<dbReference type="InterPro" id="IPR020843">
    <property type="entry name" value="ER"/>
</dbReference>
<keyword evidence="4" id="KW-0862">Zinc</keyword>
<evidence type="ECO:0000256" key="1">
    <source>
        <dbReference type="ARBA" id="ARBA00001947"/>
    </source>
</evidence>
<dbReference type="EC" id="1.1.1.264" evidence="7"/>
<dbReference type="SUPFAM" id="SSF51735">
    <property type="entry name" value="NAD(P)-binding Rossmann-fold domains"/>
    <property type="match status" value="1"/>
</dbReference>
<dbReference type="EMBL" id="JACHNF010000001">
    <property type="protein sequence ID" value="MBB5977460.1"/>
    <property type="molecule type" value="Genomic_DNA"/>
</dbReference>
<dbReference type="SMART" id="SM00829">
    <property type="entry name" value="PKS_ER"/>
    <property type="match status" value="1"/>
</dbReference>
<organism evidence="7 8">
    <name type="scientific">Kribbella solani</name>
    <dbReference type="NCBI Taxonomy" id="236067"/>
    <lineage>
        <taxon>Bacteria</taxon>
        <taxon>Bacillati</taxon>
        <taxon>Actinomycetota</taxon>
        <taxon>Actinomycetes</taxon>
        <taxon>Propionibacteriales</taxon>
        <taxon>Kribbellaceae</taxon>
        <taxon>Kribbella</taxon>
    </lineage>
</organism>
<keyword evidence="5 7" id="KW-0560">Oxidoreductase</keyword>
<dbReference type="GO" id="GO:0046872">
    <property type="term" value="F:metal ion binding"/>
    <property type="evidence" value="ECO:0007669"/>
    <property type="project" value="UniProtKB-KW"/>
</dbReference>
<name>A0A841DLB3_9ACTN</name>
<dbReference type="PANTHER" id="PTHR43161">
    <property type="entry name" value="SORBITOL DEHYDROGENASE"/>
    <property type="match status" value="1"/>
</dbReference>
<comment type="cofactor">
    <cofactor evidence="1">
        <name>Zn(2+)</name>
        <dbReference type="ChEBI" id="CHEBI:29105"/>
    </cofactor>
</comment>
<dbReference type="AlphaFoldDB" id="A0A841DLB3"/>
<dbReference type="InterPro" id="IPR013149">
    <property type="entry name" value="ADH-like_C"/>
</dbReference>
<dbReference type="InterPro" id="IPR013154">
    <property type="entry name" value="ADH-like_N"/>
</dbReference>
<dbReference type="InterPro" id="IPR036291">
    <property type="entry name" value="NAD(P)-bd_dom_sf"/>
</dbReference>
<gene>
    <name evidence="7" type="ORF">HDA44_000801</name>
</gene>
<dbReference type="Pfam" id="PF00107">
    <property type="entry name" value="ADH_zinc_N"/>
    <property type="match status" value="1"/>
</dbReference>
<dbReference type="InterPro" id="IPR011032">
    <property type="entry name" value="GroES-like_sf"/>
</dbReference>
<evidence type="ECO:0000256" key="3">
    <source>
        <dbReference type="ARBA" id="ARBA00022723"/>
    </source>
</evidence>
<evidence type="ECO:0000256" key="2">
    <source>
        <dbReference type="ARBA" id="ARBA00008072"/>
    </source>
</evidence>
<evidence type="ECO:0000313" key="7">
    <source>
        <dbReference type="EMBL" id="MBB5977460.1"/>
    </source>
</evidence>
<feature type="domain" description="Enoyl reductase (ER)" evidence="6">
    <location>
        <begin position="19"/>
        <end position="344"/>
    </location>
</feature>
<dbReference type="RefSeq" id="WP_337905620.1">
    <property type="nucleotide sequence ID" value="NZ_BAAAVN010000014.1"/>
</dbReference>
<keyword evidence="3" id="KW-0479">Metal-binding</keyword>
<sequence length="348" mass="36728">MARPARRTPAGAMKAIVIERKLELAEIEVATPEPLPGHVRLRMAYGGICGSDLHYYQDGAIGAYVLREPLVPGHELSGTVDLDPAGELEPGTPVTIHPATFGTPEVGIEDRPHLWPDGAYLGSASTWPHTQGGMSEYLVVAKGMVRTLPESLPLRRAALAEPLAVGLHALEIAGGVPGKRVLVSGSGAIGLLTAAAALAAGAAEVVTTDVLPGPLRRARELGVHGTIQVGTDELPSMAYDVVFECTAVPAAISTALDAVRRGGIVVQVGIPPNEPRAVNLAPLIARELQLRGTLRFNNELDQAIRLLDQDARFEAVITHEYPAERSVEAFRTAADSDASGKVLLALWH</sequence>
<dbReference type="Proteomes" id="UP000558997">
    <property type="component" value="Unassembled WGS sequence"/>
</dbReference>
<comment type="caution">
    <text evidence="7">The sequence shown here is derived from an EMBL/GenBank/DDBJ whole genome shotgun (WGS) entry which is preliminary data.</text>
</comment>
<proteinExistence type="inferred from homology"/>
<dbReference type="Pfam" id="PF08240">
    <property type="entry name" value="ADH_N"/>
    <property type="match status" value="1"/>
</dbReference>
<evidence type="ECO:0000256" key="5">
    <source>
        <dbReference type="ARBA" id="ARBA00023002"/>
    </source>
</evidence>
<reference evidence="7 8" key="1">
    <citation type="submission" date="2020-08" db="EMBL/GenBank/DDBJ databases">
        <title>Sequencing the genomes of 1000 actinobacteria strains.</title>
        <authorList>
            <person name="Klenk H.-P."/>
        </authorList>
    </citation>
    <scope>NUCLEOTIDE SEQUENCE [LARGE SCALE GENOMIC DNA]</scope>
    <source>
        <strain evidence="7 8">DSM 17294</strain>
    </source>
</reference>
<evidence type="ECO:0000256" key="4">
    <source>
        <dbReference type="ARBA" id="ARBA00022833"/>
    </source>
</evidence>
<keyword evidence="8" id="KW-1185">Reference proteome</keyword>
<dbReference type="Gene3D" id="3.40.50.720">
    <property type="entry name" value="NAD(P)-binding Rossmann-like Domain"/>
    <property type="match status" value="1"/>
</dbReference>
<evidence type="ECO:0000259" key="6">
    <source>
        <dbReference type="SMART" id="SM00829"/>
    </source>
</evidence>
<evidence type="ECO:0000313" key="8">
    <source>
        <dbReference type="Proteomes" id="UP000558997"/>
    </source>
</evidence>
<dbReference type="SUPFAM" id="SSF50129">
    <property type="entry name" value="GroES-like"/>
    <property type="match status" value="1"/>
</dbReference>
<dbReference type="Gene3D" id="3.90.180.10">
    <property type="entry name" value="Medium-chain alcohol dehydrogenases, catalytic domain"/>
    <property type="match status" value="1"/>
</dbReference>
<comment type="similarity">
    <text evidence="2">Belongs to the zinc-containing alcohol dehydrogenase family.</text>
</comment>
<dbReference type="GO" id="GO:0050572">
    <property type="term" value="F:L-idonate 5-dehydrogenase [NAD(P)+] activity"/>
    <property type="evidence" value="ECO:0007669"/>
    <property type="project" value="UniProtKB-EC"/>
</dbReference>
<accession>A0A841DLB3</accession>
<protein>
    <submittedName>
        <fullName evidence="7">L-idonate 5-dehydrogenase</fullName>
        <ecNumber evidence="7">1.1.1.264</ecNumber>
    </submittedName>
</protein>
<dbReference type="PANTHER" id="PTHR43161:SF9">
    <property type="entry name" value="SORBITOL DEHYDROGENASE"/>
    <property type="match status" value="1"/>
</dbReference>